<dbReference type="EMBL" id="FQVW01000010">
    <property type="protein sequence ID" value="SHF95445.1"/>
    <property type="molecule type" value="Genomic_DNA"/>
</dbReference>
<dbReference type="Gene3D" id="1.10.490.10">
    <property type="entry name" value="Globins"/>
    <property type="match status" value="1"/>
</dbReference>
<organism evidence="5 6">
    <name type="scientific">Ornithinibacillus halophilus</name>
    <dbReference type="NCBI Taxonomy" id="930117"/>
    <lineage>
        <taxon>Bacteria</taxon>
        <taxon>Bacillati</taxon>
        <taxon>Bacillota</taxon>
        <taxon>Bacilli</taxon>
        <taxon>Bacillales</taxon>
        <taxon>Bacillaceae</taxon>
        <taxon>Ornithinibacillus</taxon>
    </lineage>
</organism>
<evidence type="ECO:0000256" key="3">
    <source>
        <dbReference type="PROSITE-ProRule" id="PRU00284"/>
    </source>
</evidence>
<keyword evidence="1 3" id="KW-0807">Transducer</keyword>
<evidence type="ECO:0000313" key="6">
    <source>
        <dbReference type="Proteomes" id="UP000183988"/>
    </source>
</evidence>
<evidence type="ECO:0000313" key="5">
    <source>
        <dbReference type="EMBL" id="SHF95445.1"/>
    </source>
</evidence>
<sequence>MFEGTIDEEYVRKRLFIARRHVKIKLPSKWYINSFQSIQTDINHLLFNEIEDNKFLMKAIDTVTKIISLEIQLVIQAFEEETKRVEKEKEQEIRNEIKSHIGDTANDLAAITQETTASIEEIRSQTEVISSESKVGTKSMLETEELADEGSKQLEQLRMMLDTVKQSCFSISQNMNVLTSYSSEIREVITIVQTIAEQTNLLALNAAIEAARAGESGKGFAVVADEVRKLANETKKSVENISSIIGNTNDQVLKNAEEVKNTTDLIEKSEQDLSSMETSFDEILNSLKQTKETMIDIESGLENIFTSVEAITETASNVSDSAVTLNSRMQHY</sequence>
<dbReference type="InterPro" id="IPR044398">
    <property type="entry name" value="Globin-sensor_dom"/>
</dbReference>
<comment type="similarity">
    <text evidence="2">Belongs to the methyl-accepting chemotaxis (MCP) protein family.</text>
</comment>
<dbReference type="GO" id="GO:0006935">
    <property type="term" value="P:chemotaxis"/>
    <property type="evidence" value="ECO:0007669"/>
    <property type="project" value="InterPro"/>
</dbReference>
<dbReference type="GO" id="GO:0019825">
    <property type="term" value="F:oxygen binding"/>
    <property type="evidence" value="ECO:0007669"/>
    <property type="project" value="InterPro"/>
</dbReference>
<reference evidence="5 6" key="1">
    <citation type="submission" date="2016-11" db="EMBL/GenBank/DDBJ databases">
        <authorList>
            <person name="Jaros S."/>
            <person name="Januszkiewicz K."/>
            <person name="Wedrychowicz H."/>
        </authorList>
    </citation>
    <scope>NUCLEOTIDE SEQUENCE [LARGE SCALE GENOMIC DNA]</scope>
    <source>
        <strain evidence="5 6">IBRC-M 10683</strain>
    </source>
</reference>
<evidence type="ECO:0000256" key="1">
    <source>
        <dbReference type="ARBA" id="ARBA00023224"/>
    </source>
</evidence>
<dbReference type="PROSITE" id="PS50111">
    <property type="entry name" value="CHEMOTAXIS_TRANSDUC_2"/>
    <property type="match status" value="1"/>
</dbReference>
<dbReference type="GO" id="GO:0020037">
    <property type="term" value="F:heme binding"/>
    <property type="evidence" value="ECO:0007669"/>
    <property type="project" value="InterPro"/>
</dbReference>
<gene>
    <name evidence="5" type="ORF">SAMN05216225_101048</name>
</gene>
<dbReference type="Pfam" id="PF00015">
    <property type="entry name" value="MCPsignal"/>
    <property type="match status" value="1"/>
</dbReference>
<proteinExistence type="inferred from homology"/>
<dbReference type="Pfam" id="PF11563">
    <property type="entry name" value="Protoglobin"/>
    <property type="match status" value="1"/>
</dbReference>
<dbReference type="SMART" id="SM00283">
    <property type="entry name" value="MA"/>
    <property type="match status" value="1"/>
</dbReference>
<keyword evidence="6" id="KW-1185">Reference proteome</keyword>
<evidence type="ECO:0000256" key="2">
    <source>
        <dbReference type="ARBA" id="ARBA00029447"/>
    </source>
</evidence>
<dbReference type="CDD" id="cd01068">
    <property type="entry name" value="globin_sensor"/>
    <property type="match status" value="1"/>
</dbReference>
<dbReference type="SUPFAM" id="SSF46458">
    <property type="entry name" value="Globin-like"/>
    <property type="match status" value="1"/>
</dbReference>
<dbReference type="PANTHER" id="PTHR32089">
    <property type="entry name" value="METHYL-ACCEPTING CHEMOTAXIS PROTEIN MCPB"/>
    <property type="match status" value="1"/>
</dbReference>
<dbReference type="InterPro" id="IPR012292">
    <property type="entry name" value="Globin/Proto"/>
</dbReference>
<dbReference type="InterPro" id="IPR004089">
    <property type="entry name" value="MCPsignal_dom"/>
</dbReference>
<dbReference type="InterPro" id="IPR009050">
    <property type="entry name" value="Globin-like_sf"/>
</dbReference>
<dbReference type="GO" id="GO:0007165">
    <property type="term" value="P:signal transduction"/>
    <property type="evidence" value="ECO:0007669"/>
    <property type="project" value="UniProtKB-KW"/>
</dbReference>
<dbReference type="InterPro" id="IPR039379">
    <property type="entry name" value="Protoglobin_sensor_dom"/>
</dbReference>
<dbReference type="InterPro" id="IPR004090">
    <property type="entry name" value="Chemotax_Me-accpt_rcpt"/>
</dbReference>
<dbReference type="AlphaFoldDB" id="A0A1M5FV84"/>
<dbReference type="Gene3D" id="1.10.287.950">
    <property type="entry name" value="Methyl-accepting chemotaxis protein"/>
    <property type="match status" value="1"/>
</dbReference>
<accession>A0A1M5FV84</accession>
<dbReference type="GO" id="GO:0004888">
    <property type="term" value="F:transmembrane signaling receptor activity"/>
    <property type="evidence" value="ECO:0007669"/>
    <property type="project" value="InterPro"/>
</dbReference>
<dbReference type="STRING" id="930117.SAMN05216225_101048"/>
<name>A0A1M5FV84_9BACI</name>
<dbReference type="PRINTS" id="PR00260">
    <property type="entry name" value="CHEMTRNSDUCR"/>
</dbReference>
<dbReference type="Proteomes" id="UP000183988">
    <property type="component" value="Unassembled WGS sequence"/>
</dbReference>
<evidence type="ECO:0000259" key="4">
    <source>
        <dbReference type="PROSITE" id="PS50111"/>
    </source>
</evidence>
<dbReference type="PANTHER" id="PTHR32089:SF112">
    <property type="entry name" value="LYSOZYME-LIKE PROTEIN-RELATED"/>
    <property type="match status" value="1"/>
</dbReference>
<dbReference type="SUPFAM" id="SSF58104">
    <property type="entry name" value="Methyl-accepting chemotaxis protein (MCP) signaling domain"/>
    <property type="match status" value="1"/>
</dbReference>
<protein>
    <submittedName>
        <fullName evidence="5">Heam-based aerotactic trancducer</fullName>
    </submittedName>
</protein>
<dbReference type="GO" id="GO:0016020">
    <property type="term" value="C:membrane"/>
    <property type="evidence" value="ECO:0007669"/>
    <property type="project" value="InterPro"/>
</dbReference>
<feature type="domain" description="Methyl-accepting transducer" evidence="4">
    <location>
        <begin position="99"/>
        <end position="319"/>
    </location>
</feature>